<organism evidence="4 5">
    <name type="scientific">Leptotrombidium deliense</name>
    <dbReference type="NCBI Taxonomy" id="299467"/>
    <lineage>
        <taxon>Eukaryota</taxon>
        <taxon>Metazoa</taxon>
        <taxon>Ecdysozoa</taxon>
        <taxon>Arthropoda</taxon>
        <taxon>Chelicerata</taxon>
        <taxon>Arachnida</taxon>
        <taxon>Acari</taxon>
        <taxon>Acariformes</taxon>
        <taxon>Trombidiformes</taxon>
        <taxon>Prostigmata</taxon>
        <taxon>Anystina</taxon>
        <taxon>Parasitengona</taxon>
        <taxon>Trombiculoidea</taxon>
        <taxon>Trombiculidae</taxon>
        <taxon>Leptotrombidium</taxon>
    </lineage>
</organism>
<sequence length="316" mass="35717">MSRRTTAFCVVGKCGYENEVFNNGCSNACQEKCENNANDFCPEYCQLNSCTCKAGFCRDKTGNCIRAKTCNKSCEYNSTCIENAPMNQATCDNYKEFKDTRGTFKPGCVCKEGFVLVSESRPQCVLISDCEKFRKCGSILESYVEQCPINRCKEECPTEGIDKLCTEECGKCGCYCDKGYCRNENKVCVRLPEVNQIECDVTCDNYKDYEHLNWGHKRKQRKQCPDGSVCISNDKFGTKSEVAQYRSRIPCVRDCNPPFKLTCPMIKCAIIKPAVCECAENYCDKDNKCVPIRRMKKEDNCKMAANVEVSADNVIN</sequence>
<evidence type="ECO:0000259" key="3">
    <source>
        <dbReference type="Pfam" id="PF01826"/>
    </source>
</evidence>
<dbReference type="Pfam" id="PF01826">
    <property type="entry name" value="TIL"/>
    <property type="match status" value="1"/>
</dbReference>
<accession>A0A443S1D0</accession>
<keyword evidence="5" id="KW-1185">Reference proteome</keyword>
<protein>
    <submittedName>
        <fullName evidence="4">Zonadhesin-like protein</fullName>
    </submittedName>
</protein>
<evidence type="ECO:0000256" key="2">
    <source>
        <dbReference type="ARBA" id="ARBA00023157"/>
    </source>
</evidence>
<feature type="domain" description="TIL" evidence="3">
    <location>
        <begin position="18"/>
        <end position="70"/>
    </location>
</feature>
<dbReference type="Gene3D" id="2.10.25.10">
    <property type="entry name" value="Laminin"/>
    <property type="match status" value="2"/>
</dbReference>
<dbReference type="Proteomes" id="UP000288716">
    <property type="component" value="Unassembled WGS sequence"/>
</dbReference>
<comment type="caution">
    <text evidence="4">The sequence shown here is derived from an EMBL/GenBank/DDBJ whole genome shotgun (WGS) entry which is preliminary data.</text>
</comment>
<dbReference type="InterPro" id="IPR002919">
    <property type="entry name" value="TIL_dom"/>
</dbReference>
<dbReference type="SUPFAM" id="SSF57567">
    <property type="entry name" value="Serine protease inhibitors"/>
    <property type="match status" value="1"/>
</dbReference>
<name>A0A443S1D0_9ACAR</name>
<evidence type="ECO:0000313" key="4">
    <source>
        <dbReference type="EMBL" id="RWS21330.1"/>
    </source>
</evidence>
<keyword evidence="2" id="KW-1015">Disulfide bond</keyword>
<dbReference type="InterPro" id="IPR051368">
    <property type="entry name" value="SerProtInhib-TIL_Domain"/>
</dbReference>
<gene>
    <name evidence="4" type="ORF">B4U80_11880</name>
</gene>
<dbReference type="PANTHER" id="PTHR23259">
    <property type="entry name" value="RIDDLE"/>
    <property type="match status" value="1"/>
</dbReference>
<dbReference type="InterPro" id="IPR036084">
    <property type="entry name" value="Ser_inhib-like_sf"/>
</dbReference>
<dbReference type="GO" id="GO:0030414">
    <property type="term" value="F:peptidase inhibitor activity"/>
    <property type="evidence" value="ECO:0007669"/>
    <property type="project" value="UniProtKB-KW"/>
</dbReference>
<proteinExistence type="predicted"/>
<dbReference type="PANTHER" id="PTHR23259:SF82">
    <property type="entry name" value="SERINE PROTEASE INHIBITOR 1 PROTEIN"/>
    <property type="match status" value="1"/>
</dbReference>
<keyword evidence="1" id="KW-0646">Protease inhibitor</keyword>
<dbReference type="CDD" id="cd19941">
    <property type="entry name" value="TIL"/>
    <property type="match status" value="1"/>
</dbReference>
<evidence type="ECO:0000256" key="1">
    <source>
        <dbReference type="ARBA" id="ARBA00022690"/>
    </source>
</evidence>
<dbReference type="AlphaFoldDB" id="A0A443S1D0"/>
<evidence type="ECO:0000313" key="5">
    <source>
        <dbReference type="Proteomes" id="UP000288716"/>
    </source>
</evidence>
<reference evidence="4 5" key="1">
    <citation type="journal article" date="2018" name="Gigascience">
        <title>Genomes of trombidid mites reveal novel predicted allergens and laterally-transferred genes associated with secondary metabolism.</title>
        <authorList>
            <person name="Dong X."/>
            <person name="Chaisiri K."/>
            <person name="Xia D."/>
            <person name="Armstrong S.D."/>
            <person name="Fang Y."/>
            <person name="Donnelly M.J."/>
            <person name="Kadowaki T."/>
            <person name="McGarry J.W."/>
            <person name="Darby A.C."/>
            <person name="Makepeace B.L."/>
        </authorList>
    </citation>
    <scope>NUCLEOTIDE SEQUENCE [LARGE SCALE GENOMIC DNA]</scope>
    <source>
        <strain evidence="4">UoL-UT</strain>
    </source>
</reference>
<dbReference type="OrthoDB" id="6262482at2759"/>
<dbReference type="VEuPathDB" id="VectorBase:LDEU010710"/>
<dbReference type="EMBL" id="NCKV01012766">
    <property type="protein sequence ID" value="RWS21330.1"/>
    <property type="molecule type" value="Genomic_DNA"/>
</dbReference>